<comment type="subcellular location">
    <subcellularLocation>
        <location evidence="1 8">Cell membrane</location>
        <topology evidence="1 8">Multi-pass membrane protein</topology>
    </subcellularLocation>
</comment>
<evidence type="ECO:0000256" key="5">
    <source>
        <dbReference type="ARBA" id="ARBA00022692"/>
    </source>
</evidence>
<sequence>MTKETMTPRRLTLILILGSLAALGPLSIDMYLPAFPDMSRSFDASASLIQLSLTACMLGMALGQLIVGPLSDVRGRKRPLMVALLAYLLASLACAMAPTIEVLIALRFIQGAAGASGIVISRAIVRDLFDGPELTRFFAALSLVNGTAPILAPVIGGQLLRFGDWHFVFYLLAILSTMMLLAVALRLPETLPLDRRVEGNLTTTLKTFGRLLTDRVFIGYAFAQAFVMGAMFAYISGSPFVLQNIYGASPQQFSFLFGLNGIGIILAAQIAGRLAGRVDSERLMRISLTIVAGASILLFLALTLTNQLIFVMIPLFFVVSSVGLISTLGFTLAMQNYGATAGSASALLGLLPMLVGSLVSPLVGIMGEQSAVPMGLIIMTLDCLALILYYGLIVRRPNRS</sequence>
<keyword evidence="3 8" id="KW-0813">Transport</keyword>
<evidence type="ECO:0000256" key="6">
    <source>
        <dbReference type="ARBA" id="ARBA00022989"/>
    </source>
</evidence>
<dbReference type="PANTHER" id="PTHR23502:SF132">
    <property type="entry name" value="POLYAMINE TRANSPORTER 2-RELATED"/>
    <property type="match status" value="1"/>
</dbReference>
<protein>
    <recommendedName>
        <fullName evidence="8">Bcr/CflA family efflux transporter</fullName>
    </recommendedName>
</protein>
<feature type="transmembrane region" description="Helical" evidence="8">
    <location>
        <begin position="137"/>
        <end position="155"/>
    </location>
</feature>
<dbReference type="SUPFAM" id="SSF103473">
    <property type="entry name" value="MFS general substrate transporter"/>
    <property type="match status" value="1"/>
</dbReference>
<feature type="transmembrane region" description="Helical" evidence="8">
    <location>
        <begin position="44"/>
        <end position="67"/>
    </location>
</feature>
<dbReference type="InterPro" id="IPR011701">
    <property type="entry name" value="MFS"/>
</dbReference>
<dbReference type="PANTHER" id="PTHR23502">
    <property type="entry name" value="MAJOR FACILITATOR SUPERFAMILY"/>
    <property type="match status" value="1"/>
</dbReference>
<dbReference type="InterPro" id="IPR020846">
    <property type="entry name" value="MFS_dom"/>
</dbReference>
<dbReference type="Gene3D" id="1.20.1720.10">
    <property type="entry name" value="Multidrug resistance protein D"/>
    <property type="match status" value="1"/>
</dbReference>
<dbReference type="Pfam" id="PF07690">
    <property type="entry name" value="MFS_1"/>
    <property type="match status" value="1"/>
</dbReference>
<feature type="transmembrane region" description="Helical" evidence="8">
    <location>
        <begin position="79"/>
        <end position="98"/>
    </location>
</feature>
<evidence type="ECO:0000256" key="2">
    <source>
        <dbReference type="ARBA" id="ARBA00006236"/>
    </source>
</evidence>
<organism evidence="10 11">
    <name type="scientific">Exiguobacterium indicum</name>
    <dbReference type="NCBI Taxonomy" id="296995"/>
    <lineage>
        <taxon>Bacteria</taxon>
        <taxon>Bacillati</taxon>
        <taxon>Bacillota</taxon>
        <taxon>Bacilli</taxon>
        <taxon>Bacillales</taxon>
        <taxon>Bacillales Family XII. Incertae Sedis</taxon>
        <taxon>Exiguobacterium</taxon>
    </lineage>
</organism>
<evidence type="ECO:0000259" key="9">
    <source>
        <dbReference type="PROSITE" id="PS50850"/>
    </source>
</evidence>
<keyword evidence="6 8" id="KW-1133">Transmembrane helix</keyword>
<feature type="transmembrane region" description="Helical" evidence="8">
    <location>
        <begin position="12"/>
        <end position="32"/>
    </location>
</feature>
<dbReference type="RefSeq" id="WP_058265473.1">
    <property type="nucleotide sequence ID" value="NZ_FMYN01000003.1"/>
</dbReference>
<comment type="caution">
    <text evidence="10">The sequence shown here is derived from an EMBL/GenBank/DDBJ whole genome shotgun (WGS) entry which is preliminary data.</text>
</comment>
<keyword evidence="7 8" id="KW-0472">Membrane</keyword>
<dbReference type="AlphaFoldDB" id="A0A0V8GEQ3"/>
<dbReference type="FunFam" id="1.20.1720.10:FF:000005">
    <property type="entry name" value="Bcr/CflA family efflux transporter"/>
    <property type="match status" value="1"/>
</dbReference>
<evidence type="ECO:0000256" key="8">
    <source>
        <dbReference type="RuleBase" id="RU365088"/>
    </source>
</evidence>
<evidence type="ECO:0000256" key="3">
    <source>
        <dbReference type="ARBA" id="ARBA00022448"/>
    </source>
</evidence>
<dbReference type="OrthoDB" id="9800416at2"/>
<name>A0A0V8GEQ3_9BACL</name>
<feature type="domain" description="Major facilitator superfamily (MFS) profile" evidence="9">
    <location>
        <begin position="13"/>
        <end position="397"/>
    </location>
</feature>
<dbReference type="GO" id="GO:1990961">
    <property type="term" value="P:xenobiotic detoxification by transmembrane export across the plasma membrane"/>
    <property type="evidence" value="ECO:0007669"/>
    <property type="project" value="InterPro"/>
</dbReference>
<dbReference type="GO" id="GO:0005886">
    <property type="term" value="C:plasma membrane"/>
    <property type="evidence" value="ECO:0007669"/>
    <property type="project" value="UniProtKB-SubCell"/>
</dbReference>
<feature type="transmembrane region" description="Helical" evidence="8">
    <location>
        <begin position="104"/>
        <end position="125"/>
    </location>
</feature>
<comment type="similarity">
    <text evidence="2 8">Belongs to the major facilitator superfamily. Bcr/CmlA family.</text>
</comment>
<feature type="transmembrane region" description="Helical" evidence="8">
    <location>
        <begin position="346"/>
        <end position="366"/>
    </location>
</feature>
<feature type="transmembrane region" description="Helical" evidence="8">
    <location>
        <begin position="255"/>
        <end position="276"/>
    </location>
</feature>
<dbReference type="NCBIfam" id="TIGR00710">
    <property type="entry name" value="efflux_Bcr_CflA"/>
    <property type="match status" value="1"/>
</dbReference>
<dbReference type="EMBL" id="LNQL01000003">
    <property type="protein sequence ID" value="KSU48750.1"/>
    <property type="molecule type" value="Genomic_DNA"/>
</dbReference>
<evidence type="ECO:0000313" key="10">
    <source>
        <dbReference type="EMBL" id="KSU48750.1"/>
    </source>
</evidence>
<dbReference type="PROSITE" id="PS50850">
    <property type="entry name" value="MFS"/>
    <property type="match status" value="1"/>
</dbReference>
<keyword evidence="4 8" id="KW-1003">Cell membrane</keyword>
<proteinExistence type="inferred from homology"/>
<dbReference type="CDD" id="cd17320">
    <property type="entry name" value="MFS_MdfA_MDR_like"/>
    <property type="match status" value="1"/>
</dbReference>
<reference evidence="10 11" key="1">
    <citation type="journal article" date="2015" name="Int. J. Syst. Evol. Microbiol.">
        <title>Exiguobacterium enclense sp. nov., isolated from sediment.</title>
        <authorList>
            <person name="Dastager S.G."/>
            <person name="Mawlankar R."/>
            <person name="Sonalkar V.V."/>
            <person name="Thorat M.N."/>
            <person name="Mual P."/>
            <person name="Verma A."/>
            <person name="Krishnamurthi S."/>
            <person name="Tang S.K."/>
            <person name="Li W.J."/>
        </authorList>
    </citation>
    <scope>NUCLEOTIDE SEQUENCE [LARGE SCALE GENOMIC DNA]</scope>
    <source>
        <strain evidence="10 11">NIO-1109</strain>
    </source>
</reference>
<evidence type="ECO:0000256" key="1">
    <source>
        <dbReference type="ARBA" id="ARBA00004651"/>
    </source>
</evidence>
<evidence type="ECO:0000256" key="4">
    <source>
        <dbReference type="ARBA" id="ARBA00022475"/>
    </source>
</evidence>
<evidence type="ECO:0000313" key="11">
    <source>
        <dbReference type="Proteomes" id="UP000053797"/>
    </source>
</evidence>
<evidence type="ECO:0000256" key="7">
    <source>
        <dbReference type="ARBA" id="ARBA00023136"/>
    </source>
</evidence>
<feature type="transmembrane region" description="Helical" evidence="8">
    <location>
        <begin position="372"/>
        <end position="392"/>
    </location>
</feature>
<feature type="transmembrane region" description="Helical" evidence="8">
    <location>
        <begin position="167"/>
        <end position="187"/>
    </location>
</feature>
<feature type="transmembrane region" description="Helical" evidence="8">
    <location>
        <begin position="216"/>
        <end position="235"/>
    </location>
</feature>
<dbReference type="GO" id="GO:0042910">
    <property type="term" value="F:xenobiotic transmembrane transporter activity"/>
    <property type="evidence" value="ECO:0007669"/>
    <property type="project" value="InterPro"/>
</dbReference>
<keyword evidence="5 8" id="KW-0812">Transmembrane</keyword>
<accession>A0A0V8GEQ3</accession>
<gene>
    <name evidence="10" type="ORF">AS033_10495</name>
</gene>
<feature type="transmembrane region" description="Helical" evidence="8">
    <location>
        <begin position="308"/>
        <end position="334"/>
    </location>
</feature>
<feature type="transmembrane region" description="Helical" evidence="8">
    <location>
        <begin position="283"/>
        <end position="302"/>
    </location>
</feature>
<dbReference type="InterPro" id="IPR004812">
    <property type="entry name" value="Efflux_drug-R_Bcr/CmlA"/>
</dbReference>
<dbReference type="InterPro" id="IPR036259">
    <property type="entry name" value="MFS_trans_sf"/>
</dbReference>
<dbReference type="Proteomes" id="UP000053797">
    <property type="component" value="Unassembled WGS sequence"/>
</dbReference>